<evidence type="ECO:0000313" key="2">
    <source>
        <dbReference type="Proteomes" id="UP000485058"/>
    </source>
</evidence>
<comment type="caution">
    <text evidence="1">The sequence shown here is derived from an EMBL/GenBank/DDBJ whole genome shotgun (WGS) entry which is preliminary data.</text>
</comment>
<gene>
    <name evidence="1" type="ORF">HaLaN_25653</name>
</gene>
<protein>
    <submittedName>
        <fullName evidence="1">Uncharacterized protein</fullName>
    </submittedName>
</protein>
<name>A0A6A0A4K2_HAELA</name>
<feature type="non-terminal residue" evidence="1">
    <location>
        <position position="1"/>
    </location>
</feature>
<evidence type="ECO:0000313" key="1">
    <source>
        <dbReference type="EMBL" id="GFH27348.1"/>
    </source>
</evidence>
<proteinExistence type="predicted"/>
<dbReference type="EMBL" id="BLLF01003440">
    <property type="protein sequence ID" value="GFH27348.1"/>
    <property type="molecule type" value="Genomic_DNA"/>
</dbReference>
<reference evidence="1 2" key="1">
    <citation type="submission" date="2020-02" db="EMBL/GenBank/DDBJ databases">
        <title>Draft genome sequence of Haematococcus lacustris strain NIES-144.</title>
        <authorList>
            <person name="Morimoto D."/>
            <person name="Nakagawa S."/>
            <person name="Yoshida T."/>
            <person name="Sawayama S."/>
        </authorList>
    </citation>
    <scope>NUCLEOTIDE SEQUENCE [LARGE SCALE GENOMIC DNA]</scope>
    <source>
        <strain evidence="1 2">NIES-144</strain>
    </source>
</reference>
<keyword evidence="2" id="KW-1185">Reference proteome</keyword>
<organism evidence="1 2">
    <name type="scientific">Haematococcus lacustris</name>
    <name type="common">Green alga</name>
    <name type="synonym">Haematococcus pluvialis</name>
    <dbReference type="NCBI Taxonomy" id="44745"/>
    <lineage>
        <taxon>Eukaryota</taxon>
        <taxon>Viridiplantae</taxon>
        <taxon>Chlorophyta</taxon>
        <taxon>core chlorophytes</taxon>
        <taxon>Chlorophyceae</taxon>
        <taxon>CS clade</taxon>
        <taxon>Chlamydomonadales</taxon>
        <taxon>Haematococcaceae</taxon>
        <taxon>Haematococcus</taxon>
    </lineage>
</organism>
<accession>A0A6A0A4K2</accession>
<sequence length="86" mass="9253">MTERRASAIRHALPSVQCLAAMAGLLATLRSSVSPSGERSLEDAELFSWAAKFCLYSCLGLSRKRCSARGARCLAGRRLQATTHGL</sequence>
<feature type="non-terminal residue" evidence="1">
    <location>
        <position position="86"/>
    </location>
</feature>
<dbReference type="Proteomes" id="UP000485058">
    <property type="component" value="Unassembled WGS sequence"/>
</dbReference>
<dbReference type="AlphaFoldDB" id="A0A6A0A4K2"/>